<proteinExistence type="inferred from homology"/>
<feature type="region of interest" description="Disordered" evidence="4">
    <location>
        <begin position="1"/>
        <end position="27"/>
    </location>
</feature>
<dbReference type="GO" id="GO:0032259">
    <property type="term" value="P:methylation"/>
    <property type="evidence" value="ECO:0007669"/>
    <property type="project" value="UniProtKB-KW"/>
</dbReference>
<comment type="caution">
    <text evidence="5">The sequence shown here is derived from an EMBL/GenBank/DDBJ whole genome shotgun (WGS) entry which is preliminary data.</text>
</comment>
<dbReference type="AlphaFoldDB" id="A0A432G2W1"/>
<feature type="non-terminal residue" evidence="5">
    <location>
        <position position="272"/>
    </location>
</feature>
<dbReference type="Pfam" id="PF06253">
    <property type="entry name" value="MTTB"/>
    <property type="match status" value="1"/>
</dbReference>
<evidence type="ECO:0000256" key="1">
    <source>
        <dbReference type="ARBA" id="ARBA00007137"/>
    </source>
</evidence>
<dbReference type="Proteomes" id="UP000286732">
    <property type="component" value="Unassembled WGS sequence"/>
</dbReference>
<dbReference type="GO" id="GO:0015948">
    <property type="term" value="P:methanogenesis"/>
    <property type="evidence" value="ECO:0007669"/>
    <property type="project" value="InterPro"/>
</dbReference>
<organism evidence="5 6">
    <name type="scientific">SAR324 cluster bacterium</name>
    <dbReference type="NCBI Taxonomy" id="2024889"/>
    <lineage>
        <taxon>Bacteria</taxon>
        <taxon>Deltaproteobacteria</taxon>
        <taxon>SAR324 cluster</taxon>
    </lineage>
</organism>
<sequence length="272" mass="30086">MADRKHRGRTGRSGGGRAAKQAERSAPVTKGVPYITRKVPVYEVLDEEGLSLIENNAETILQEIGVEFRGDAEALQMWKTAGADIDGERVRIPKGLCKKLIQDSAPAEFTQHARNPERNVRIGGKNMVLVPAYGSPFVRDLEKGRRYATLEDFQNFVKLAYSTPYLHHSGGTICEPVDLPVNKRHFDMVYTHMRYSDKPFMGSVTAPERAQDTVDMAKVLFGEEFVQNNTVITSLINANSPLVWDATMIGALKVYALNNQACVVSPFCIAGA</sequence>
<feature type="compositionally biased region" description="Basic residues" evidence="4">
    <location>
        <begin position="1"/>
        <end position="10"/>
    </location>
</feature>
<gene>
    <name evidence="5" type="ORF">DSY98_08155</name>
</gene>
<evidence type="ECO:0000256" key="2">
    <source>
        <dbReference type="ARBA" id="ARBA00022603"/>
    </source>
</evidence>
<name>A0A432G2W1_9DELT</name>
<evidence type="ECO:0000313" key="6">
    <source>
        <dbReference type="Proteomes" id="UP000286732"/>
    </source>
</evidence>
<reference evidence="5 6" key="1">
    <citation type="submission" date="2018-06" db="EMBL/GenBank/DDBJ databases">
        <title>Combined omics and stable isotope probing to characterize newly discovered Mariana Back-Arc vent microbial communities.</title>
        <authorList>
            <person name="Trembath-Reichert E."/>
            <person name="Huber J.A."/>
        </authorList>
    </citation>
    <scope>NUCLEOTIDE SEQUENCE [LARGE SCALE GENOMIC DNA]</scope>
    <source>
        <strain evidence="5">MAG 63_2</strain>
    </source>
</reference>
<evidence type="ECO:0000313" key="5">
    <source>
        <dbReference type="EMBL" id="RTZ77914.1"/>
    </source>
</evidence>
<dbReference type="Gene3D" id="3.20.20.480">
    <property type="entry name" value="Trimethylamine methyltransferase-like"/>
    <property type="match status" value="1"/>
</dbReference>
<keyword evidence="2 5" id="KW-0489">Methyltransferase</keyword>
<evidence type="ECO:0000256" key="3">
    <source>
        <dbReference type="ARBA" id="ARBA00022679"/>
    </source>
</evidence>
<accession>A0A432G2W1</accession>
<evidence type="ECO:0000256" key="4">
    <source>
        <dbReference type="SAM" id="MobiDB-lite"/>
    </source>
</evidence>
<dbReference type="InterPro" id="IPR038601">
    <property type="entry name" value="MttB-like_sf"/>
</dbReference>
<dbReference type="InterPro" id="IPR010426">
    <property type="entry name" value="MTTB_MeTrfase"/>
</dbReference>
<dbReference type="EMBL" id="QNZM01000318">
    <property type="protein sequence ID" value="RTZ77914.1"/>
    <property type="molecule type" value="Genomic_DNA"/>
</dbReference>
<protein>
    <submittedName>
        <fullName evidence="5">Trimethylamine methyltransferase</fullName>
    </submittedName>
</protein>
<keyword evidence="3 5" id="KW-0808">Transferase</keyword>
<dbReference type="GO" id="GO:0008168">
    <property type="term" value="F:methyltransferase activity"/>
    <property type="evidence" value="ECO:0007669"/>
    <property type="project" value="UniProtKB-KW"/>
</dbReference>
<comment type="similarity">
    <text evidence="1">Belongs to the trimethylamine methyltransferase family.</text>
</comment>